<dbReference type="GeneID" id="95804840"/>
<sequence length="727" mass="80393">MIPDHLLPLGDEEFSVWRRFCLRSAGMPFDWVADPQIVRQPLFLEALTWQHLEVAELAQRRVADGRPMKRDLSRTLASYRSRYCVKNDSIGFFGPTAWGRWTDGDTVVPEQGSVTRGQVFFEMWAVQAVGRALAERHDLHDWTVPQVASAVAPGPGGVHLGDGSFLSLSESGQRVLGAVDGFRTVSDVAAVLDDGTADAARVVTEIRKLQAMGVLTRGFFIPQAQHPERRLAMQLARVADPVRRQAAQDELTSLVRARDRVAAAVGDPAAVASALEALHERFTAIALESSRRHDGRYYAGRTVVYEECRADTVPELGAELRADVAPALGLLLQSARWFSVEIARGYRSLVGELLAREPDRSAAGYPLPRLLAQLAPTFQDSTTGPTGAATRELRRRWTEILAPQPMTGPVTYSSQELRDKVLTAFPATAPGWPTARWHSPDLMLAAASPEDLRDGRWLAVLGEVHPTINSLDQLCFSWSHPDQAGLRRDIDSDMPKRIVPLYSMTDGLVNSRTGPPEAYHSPGYTYLGVSSEQSYAPPRADVVAAGALRVHREAGRLIVRSVVDDFEADLIEVLDDYLALAAFNRFGLLAPSPYQPRIQIDRVVVSRERWQLPFTEFAEFAQARLATVVSHVRQVAAGRGLPDVAFWVVAGEAKPIYVDLRDDTLIDTLWAKLRRGRQRDPGGSVSITEMLPGPDQLWLRDSQGRGYTAEFRLTCVDSQQYRGENGE</sequence>
<dbReference type="AlphaFoldDB" id="A0A1C5GGD9"/>
<dbReference type="RefSeq" id="WP_089002373.1">
    <property type="nucleotide sequence ID" value="NZ_LT607733.1"/>
</dbReference>
<protein>
    <submittedName>
        <fullName evidence="2">Lantibiotic dehydratase, C terminus</fullName>
    </submittedName>
</protein>
<evidence type="ECO:0000313" key="2">
    <source>
        <dbReference type="EMBL" id="SCG18817.1"/>
    </source>
</evidence>
<keyword evidence="3" id="KW-1185">Reference proteome</keyword>
<reference evidence="2 3" key="1">
    <citation type="submission" date="2016-06" db="EMBL/GenBank/DDBJ databases">
        <authorList>
            <person name="Kjaerup R.B."/>
            <person name="Dalgaard T.S."/>
            <person name="Juul-Madsen H.R."/>
        </authorList>
    </citation>
    <scope>NUCLEOTIDE SEQUENCE [LARGE SCALE GENOMIC DNA]</scope>
    <source>
        <strain evidence="2 3">DSM 43913</strain>
    </source>
</reference>
<dbReference type="EMBL" id="LT607733">
    <property type="protein sequence ID" value="SCG18817.1"/>
    <property type="molecule type" value="Genomic_DNA"/>
</dbReference>
<feature type="domain" description="Lantibiotic dehydratase N-terminal" evidence="1">
    <location>
        <begin position="40"/>
        <end position="333"/>
    </location>
</feature>
<feature type="domain" description="Lantibiotic dehydratase N-terminal" evidence="1">
    <location>
        <begin position="583"/>
        <end position="664"/>
    </location>
</feature>
<gene>
    <name evidence="2" type="ORF">GA0070610_5170</name>
</gene>
<dbReference type="Proteomes" id="UP000198251">
    <property type="component" value="Chromosome I"/>
</dbReference>
<organism evidence="2 3">
    <name type="scientific">Micromonospora echinofusca</name>
    <dbReference type="NCBI Taxonomy" id="47858"/>
    <lineage>
        <taxon>Bacteria</taxon>
        <taxon>Bacillati</taxon>
        <taxon>Actinomycetota</taxon>
        <taxon>Actinomycetes</taxon>
        <taxon>Micromonosporales</taxon>
        <taxon>Micromonosporaceae</taxon>
        <taxon>Micromonospora</taxon>
    </lineage>
</organism>
<evidence type="ECO:0000313" key="3">
    <source>
        <dbReference type="Proteomes" id="UP000198251"/>
    </source>
</evidence>
<proteinExistence type="predicted"/>
<name>A0A1C5GGD9_MICEH</name>
<dbReference type="InterPro" id="IPR006827">
    <property type="entry name" value="Lant_deHydtase_N"/>
</dbReference>
<accession>A0A1C5GGD9</accession>
<dbReference type="Pfam" id="PF04738">
    <property type="entry name" value="Lant_dehydr_N"/>
    <property type="match status" value="2"/>
</dbReference>
<evidence type="ECO:0000259" key="1">
    <source>
        <dbReference type="Pfam" id="PF04738"/>
    </source>
</evidence>